<dbReference type="EMBL" id="JAMYWD010000005">
    <property type="protein sequence ID" value="KAJ4971394.1"/>
    <property type="molecule type" value="Genomic_DNA"/>
</dbReference>
<accession>A0A9Q0KJJ0</accession>
<dbReference type="InterPro" id="IPR013103">
    <property type="entry name" value="RVT_2"/>
</dbReference>
<proteinExistence type="predicted"/>
<dbReference type="Proteomes" id="UP001141806">
    <property type="component" value="Unassembled WGS sequence"/>
</dbReference>
<dbReference type="AlphaFoldDB" id="A0A9Q0KJJ0"/>
<reference evidence="2" key="1">
    <citation type="journal article" date="2023" name="Plant J.">
        <title>The genome of the king protea, Protea cynaroides.</title>
        <authorList>
            <person name="Chang J."/>
            <person name="Duong T.A."/>
            <person name="Schoeman C."/>
            <person name="Ma X."/>
            <person name="Roodt D."/>
            <person name="Barker N."/>
            <person name="Li Z."/>
            <person name="Van de Peer Y."/>
            <person name="Mizrachi E."/>
        </authorList>
    </citation>
    <scope>NUCLEOTIDE SEQUENCE</scope>
    <source>
        <tissue evidence="2">Young leaves</tissue>
    </source>
</reference>
<comment type="caution">
    <text evidence="2">The sequence shown here is derived from an EMBL/GenBank/DDBJ whole genome shotgun (WGS) entry which is preliminary data.</text>
</comment>
<organism evidence="2 3">
    <name type="scientific">Protea cynaroides</name>
    <dbReference type="NCBI Taxonomy" id="273540"/>
    <lineage>
        <taxon>Eukaryota</taxon>
        <taxon>Viridiplantae</taxon>
        <taxon>Streptophyta</taxon>
        <taxon>Embryophyta</taxon>
        <taxon>Tracheophyta</taxon>
        <taxon>Spermatophyta</taxon>
        <taxon>Magnoliopsida</taxon>
        <taxon>Proteales</taxon>
        <taxon>Proteaceae</taxon>
        <taxon>Protea</taxon>
    </lineage>
</organism>
<dbReference type="Pfam" id="PF07727">
    <property type="entry name" value="RVT_2"/>
    <property type="match status" value="1"/>
</dbReference>
<evidence type="ECO:0000259" key="1">
    <source>
        <dbReference type="Pfam" id="PF07727"/>
    </source>
</evidence>
<dbReference type="OrthoDB" id="7473114at2759"/>
<evidence type="ECO:0000313" key="3">
    <source>
        <dbReference type="Proteomes" id="UP001141806"/>
    </source>
</evidence>
<feature type="domain" description="Reverse transcriptase Ty1/copia-type" evidence="1">
    <location>
        <begin position="172"/>
        <end position="235"/>
    </location>
</feature>
<keyword evidence="3" id="KW-1185">Reference proteome</keyword>
<sequence>MEILRDRNQRKLFLSQKSYIQKLLSRFVPVPSHACNPIDTTVSGPLPSADVVVDNVPLLSTVSTCPELNPVSEGNPPVPGNVAPVVVHNTSTDGSVQMVSQSSQVILEVGLVPLVTGPMSSASNELVLSTTGGTTVNTAHGDTILQQVKEVLAHPGWTAAVNVEMAALRKNTKWVLVLNDSTVNSVGSWVYKTKLKSDGTMDRLKARLVAKGYSQIEGMDYLDTISLVIKPATILLGTLM</sequence>
<name>A0A9Q0KJJ0_9MAGN</name>
<protein>
    <recommendedName>
        <fullName evidence="1">Reverse transcriptase Ty1/copia-type domain-containing protein</fullName>
    </recommendedName>
</protein>
<gene>
    <name evidence="2" type="ORF">NE237_004493</name>
</gene>
<evidence type="ECO:0000313" key="2">
    <source>
        <dbReference type="EMBL" id="KAJ4971394.1"/>
    </source>
</evidence>